<keyword evidence="1" id="KW-1133">Transmembrane helix</keyword>
<gene>
    <name evidence="3" type="ORF">QVD17_11903</name>
</gene>
<dbReference type="Gene3D" id="2.40.70.10">
    <property type="entry name" value="Acid Proteases"/>
    <property type="match status" value="1"/>
</dbReference>
<evidence type="ECO:0000256" key="1">
    <source>
        <dbReference type="SAM" id="Phobius"/>
    </source>
</evidence>
<proteinExistence type="predicted"/>
<dbReference type="Pfam" id="PF00078">
    <property type="entry name" value="RVT_1"/>
    <property type="match status" value="1"/>
</dbReference>
<protein>
    <recommendedName>
        <fullName evidence="2">Reverse transcriptase domain-containing protein</fullName>
    </recommendedName>
</protein>
<accession>A0AAD8KVA6</accession>
<dbReference type="PANTHER" id="PTHR24559">
    <property type="entry name" value="TRANSPOSON TY3-I GAG-POL POLYPROTEIN"/>
    <property type="match status" value="1"/>
</dbReference>
<dbReference type="SUPFAM" id="SSF56672">
    <property type="entry name" value="DNA/RNA polymerases"/>
    <property type="match status" value="1"/>
</dbReference>
<reference evidence="3" key="1">
    <citation type="journal article" date="2023" name="bioRxiv">
        <title>Improved chromosome-level genome assembly for marigold (Tagetes erecta).</title>
        <authorList>
            <person name="Jiang F."/>
            <person name="Yuan L."/>
            <person name="Wang S."/>
            <person name="Wang H."/>
            <person name="Xu D."/>
            <person name="Wang A."/>
            <person name="Fan W."/>
        </authorList>
    </citation>
    <scope>NUCLEOTIDE SEQUENCE</scope>
    <source>
        <strain evidence="3">WSJ</strain>
        <tissue evidence="3">Leaf</tissue>
    </source>
</reference>
<dbReference type="PANTHER" id="PTHR24559:SF444">
    <property type="entry name" value="REVERSE TRANSCRIPTASE DOMAIN-CONTAINING PROTEIN"/>
    <property type="match status" value="1"/>
</dbReference>
<dbReference type="AlphaFoldDB" id="A0AAD8KVA6"/>
<evidence type="ECO:0000313" key="4">
    <source>
        <dbReference type="Proteomes" id="UP001229421"/>
    </source>
</evidence>
<dbReference type="Proteomes" id="UP001229421">
    <property type="component" value="Unassembled WGS sequence"/>
</dbReference>
<evidence type="ECO:0000259" key="2">
    <source>
        <dbReference type="Pfam" id="PF00078"/>
    </source>
</evidence>
<dbReference type="EMBL" id="JAUHHV010000003">
    <property type="protein sequence ID" value="KAK1429688.1"/>
    <property type="molecule type" value="Genomic_DNA"/>
</dbReference>
<dbReference type="FunFam" id="3.30.70.270:FF:000063">
    <property type="entry name" value="Zinc knuckle domaincontaining protein"/>
    <property type="match status" value="1"/>
</dbReference>
<name>A0AAD8KVA6_TARER</name>
<keyword evidence="4" id="KW-1185">Reference proteome</keyword>
<dbReference type="InterPro" id="IPR053134">
    <property type="entry name" value="RNA-dir_DNA_polymerase"/>
</dbReference>
<dbReference type="Pfam" id="PF08284">
    <property type="entry name" value="RVP_2"/>
    <property type="match status" value="1"/>
</dbReference>
<dbReference type="InterPro" id="IPR043502">
    <property type="entry name" value="DNA/RNA_pol_sf"/>
</dbReference>
<dbReference type="InterPro" id="IPR043128">
    <property type="entry name" value="Rev_trsase/Diguanyl_cyclase"/>
</dbReference>
<keyword evidence="1" id="KW-0812">Transmembrane</keyword>
<dbReference type="Gene3D" id="3.30.70.270">
    <property type="match status" value="2"/>
</dbReference>
<dbReference type="InterPro" id="IPR021109">
    <property type="entry name" value="Peptidase_aspartic_dom_sf"/>
</dbReference>
<dbReference type="CDD" id="cd01647">
    <property type="entry name" value="RT_LTR"/>
    <property type="match status" value="1"/>
</dbReference>
<sequence length="460" mass="52678">MLMMILHLRIRNESTKLLLMLLLLLLYRPSSKLQFINRVLRFNLRRESPTLELSLCATTASIIIYLALHVATALNVVVMAVLLTIVRLIESFIVEIANGKFVEIDSVIPDCTLHLCEHEFLVDPIPMQLGSFDVIIGMDWLSKCHAEVVCLKKYIRIPLPSSDVLNVFGEKPSKRLKLMSCVKAQSTYGRKVFPEDLTGLPPLRQVEFGIDLVPVLPVAKSPYRLAPSEMQELASQLQVLSDKGFIHPSFLPCGGLVLIGDLFDQLQGTSHFSKIDLRSGYHQLRVHDNDIYKTAFWTKYRHYEFTVMPFGLTNALVVFMDLMNRVCRPYPDKFLIVFIENILIYSKSKSEHEQHLRLIVELLKEEKLYAKFSKCEFWLKEVQFLGHTVNDKGTHVDPAKIKAIQKWAEPKIPTEIRSFLGLAGYYRRFIPNFSKIAVPLTTLTQKGVPYTWGPEQVQAF</sequence>
<feature type="domain" description="Reverse transcriptase" evidence="2">
    <location>
        <begin position="261"/>
        <end position="389"/>
    </location>
</feature>
<feature type="transmembrane region" description="Helical" evidence="1">
    <location>
        <begin position="62"/>
        <end position="86"/>
    </location>
</feature>
<comment type="caution">
    <text evidence="3">The sequence shown here is derived from an EMBL/GenBank/DDBJ whole genome shotgun (WGS) entry which is preliminary data.</text>
</comment>
<dbReference type="CDD" id="cd00303">
    <property type="entry name" value="retropepsin_like"/>
    <property type="match status" value="1"/>
</dbReference>
<organism evidence="3 4">
    <name type="scientific">Tagetes erecta</name>
    <name type="common">African marigold</name>
    <dbReference type="NCBI Taxonomy" id="13708"/>
    <lineage>
        <taxon>Eukaryota</taxon>
        <taxon>Viridiplantae</taxon>
        <taxon>Streptophyta</taxon>
        <taxon>Embryophyta</taxon>
        <taxon>Tracheophyta</taxon>
        <taxon>Spermatophyta</taxon>
        <taxon>Magnoliopsida</taxon>
        <taxon>eudicotyledons</taxon>
        <taxon>Gunneridae</taxon>
        <taxon>Pentapetalae</taxon>
        <taxon>asterids</taxon>
        <taxon>campanulids</taxon>
        <taxon>Asterales</taxon>
        <taxon>Asteraceae</taxon>
        <taxon>Asteroideae</taxon>
        <taxon>Heliantheae alliance</taxon>
        <taxon>Tageteae</taxon>
        <taxon>Tagetes</taxon>
    </lineage>
</organism>
<dbReference type="InterPro" id="IPR000477">
    <property type="entry name" value="RT_dom"/>
</dbReference>
<evidence type="ECO:0000313" key="3">
    <source>
        <dbReference type="EMBL" id="KAK1429688.1"/>
    </source>
</evidence>
<keyword evidence="1" id="KW-0472">Membrane</keyword>